<evidence type="ECO:0008006" key="3">
    <source>
        <dbReference type="Google" id="ProtNLM"/>
    </source>
</evidence>
<dbReference type="RefSeq" id="WP_022744117.1">
    <property type="nucleotide sequence ID" value="NC_022571.1"/>
</dbReference>
<reference evidence="1 2" key="1">
    <citation type="journal article" date="2013" name="Genome Announc.">
        <title>Complete Genome Sequence of the Solvent Producer Clostridium saccharobutylicum NCP262 (DSM 13864).</title>
        <authorList>
            <person name="Poehlein A."/>
            <person name="Hartwich K."/>
            <person name="Krabben P."/>
            <person name="Ehrenreich A."/>
            <person name="Liebl W."/>
            <person name="Durre P."/>
            <person name="Gottschalk G."/>
            <person name="Daniel R."/>
        </authorList>
    </citation>
    <scope>NUCLEOTIDE SEQUENCE [LARGE SCALE GENOMIC DNA]</scope>
    <source>
        <strain evidence="1">DSM 13864</strain>
    </source>
</reference>
<name>U5MML0_CLOSA</name>
<dbReference type="KEGG" id="csb:CLSA_c08170"/>
<sequence length="119" mass="12746">MASGIAYVVRGAKMKCDKGTDTKRINLPVSHGAYSNEKPIMNESDNIVGQNISSFGICSGGCPSSGGNEKRKKCQVKILKEWMNTKEDTLVEGEPALTTDSILICAYGGVIKFITDGQV</sequence>
<gene>
    <name evidence="1" type="ORF">CLSA_c08170</name>
</gene>
<organism evidence="1 2">
    <name type="scientific">Clostridium saccharobutylicum DSM 13864</name>
    <dbReference type="NCBI Taxonomy" id="1345695"/>
    <lineage>
        <taxon>Bacteria</taxon>
        <taxon>Bacillati</taxon>
        <taxon>Bacillota</taxon>
        <taxon>Clostridia</taxon>
        <taxon>Eubacteriales</taxon>
        <taxon>Clostridiaceae</taxon>
        <taxon>Clostridium</taxon>
    </lineage>
</organism>
<dbReference type="EMBL" id="CP006721">
    <property type="protein sequence ID" value="AGX41830.1"/>
    <property type="molecule type" value="Genomic_DNA"/>
</dbReference>
<dbReference type="HOGENOM" id="CLU_094498_1_0_9"/>
<dbReference type="GeneID" id="55473356"/>
<evidence type="ECO:0000313" key="2">
    <source>
        <dbReference type="Proteomes" id="UP000017118"/>
    </source>
</evidence>
<evidence type="ECO:0000313" key="1">
    <source>
        <dbReference type="EMBL" id="AGX41830.1"/>
    </source>
</evidence>
<dbReference type="Proteomes" id="UP000017118">
    <property type="component" value="Chromosome"/>
</dbReference>
<dbReference type="InterPro" id="IPR025460">
    <property type="entry name" value="DUF4280"/>
</dbReference>
<keyword evidence="2" id="KW-1185">Reference proteome</keyword>
<dbReference type="AlphaFoldDB" id="U5MML0"/>
<protein>
    <recommendedName>
        <fullName evidence="3">DUF4280 domain-containing protein</fullName>
    </recommendedName>
</protein>
<dbReference type="eggNOG" id="ENOG503381W">
    <property type="taxonomic scope" value="Bacteria"/>
</dbReference>
<dbReference type="PATRIC" id="fig|1345695.10.peg.898"/>
<accession>U5MML0</accession>
<dbReference type="Pfam" id="PF14107">
    <property type="entry name" value="DUF4280"/>
    <property type="match status" value="1"/>
</dbReference>
<proteinExistence type="predicted"/>